<organism evidence="4 5">
    <name type="scientific">Paradesertivirga mongoliensis</name>
    <dbReference type="NCBI Taxonomy" id="2100740"/>
    <lineage>
        <taxon>Bacteria</taxon>
        <taxon>Pseudomonadati</taxon>
        <taxon>Bacteroidota</taxon>
        <taxon>Sphingobacteriia</taxon>
        <taxon>Sphingobacteriales</taxon>
        <taxon>Sphingobacteriaceae</taxon>
        <taxon>Paradesertivirga</taxon>
    </lineage>
</organism>
<accession>A0ABW4ZNG3</accession>
<proteinExistence type="predicted"/>
<dbReference type="RefSeq" id="WP_255900583.1">
    <property type="nucleotide sequence ID" value="NZ_JAFMZO010000002.1"/>
</dbReference>
<dbReference type="InterPro" id="IPR028349">
    <property type="entry name" value="PafC-like"/>
</dbReference>
<keyword evidence="5" id="KW-1185">Reference proteome</keyword>
<keyword evidence="1" id="KW-0805">Transcription regulation</keyword>
<keyword evidence="2" id="KW-0804">Transcription</keyword>
<dbReference type="SUPFAM" id="SSF46785">
    <property type="entry name" value="Winged helix' DNA-binding domain"/>
    <property type="match status" value="1"/>
</dbReference>
<protein>
    <submittedName>
        <fullName evidence="4">Helix-turn-helix transcriptional regulator</fullName>
    </submittedName>
</protein>
<feature type="domain" description="HTH deoR-type" evidence="3">
    <location>
        <begin position="3"/>
        <end position="58"/>
    </location>
</feature>
<gene>
    <name evidence="4" type="ORF">ACFSJU_14515</name>
</gene>
<name>A0ABW4ZNG3_9SPHI</name>
<sequence length="323" mass="37432">MNRIDRLSAILIQLQSQRIVKAQDIANRFGISLRTVYRDIKALEEAGIPIIGEAGVGYSLVDGYRLPPVMFTREEASAFLTAEKLVEKLTDSATSKDYKSAMYKIKAVLKNGEKDYLETMGSHIEVIETHKQLSGRSDLNLLPVILHSISEKKALTMNYFTHYRQESSVRCIEPIGVFFTDCWHLIAFCRTRDAIRDFRLDRILKLTATDFTFQNEHLSLQEYLKRESKQRELQEVVIQVNKRIHHYLDGQKYYNGFVFELPEENYVTMTFFTCSLYGFARWFMTFGDEARIIKPEILKEQVKSIISALELNLSDPELELKTS</sequence>
<dbReference type="InterPro" id="IPR026881">
    <property type="entry name" value="WYL_dom"/>
</dbReference>
<dbReference type="Pfam" id="PF25583">
    <property type="entry name" value="WCX"/>
    <property type="match status" value="1"/>
</dbReference>
<evidence type="ECO:0000313" key="5">
    <source>
        <dbReference type="Proteomes" id="UP001597387"/>
    </source>
</evidence>
<dbReference type="PROSITE" id="PS51000">
    <property type="entry name" value="HTH_DEOR_2"/>
    <property type="match status" value="1"/>
</dbReference>
<comment type="caution">
    <text evidence="4">The sequence shown here is derived from an EMBL/GenBank/DDBJ whole genome shotgun (WGS) entry which is preliminary data.</text>
</comment>
<dbReference type="InterPro" id="IPR001034">
    <property type="entry name" value="DeoR_HTH"/>
</dbReference>
<dbReference type="SMART" id="SM00420">
    <property type="entry name" value="HTH_DEOR"/>
    <property type="match status" value="1"/>
</dbReference>
<dbReference type="InterPro" id="IPR013196">
    <property type="entry name" value="HTH_11"/>
</dbReference>
<dbReference type="Gene3D" id="1.10.10.10">
    <property type="entry name" value="Winged helix-like DNA-binding domain superfamily/Winged helix DNA-binding domain"/>
    <property type="match status" value="1"/>
</dbReference>
<reference evidence="5" key="1">
    <citation type="journal article" date="2019" name="Int. J. Syst. Evol. Microbiol.">
        <title>The Global Catalogue of Microorganisms (GCM) 10K type strain sequencing project: providing services to taxonomists for standard genome sequencing and annotation.</title>
        <authorList>
            <consortium name="The Broad Institute Genomics Platform"/>
            <consortium name="The Broad Institute Genome Sequencing Center for Infectious Disease"/>
            <person name="Wu L."/>
            <person name="Ma J."/>
        </authorList>
    </citation>
    <scope>NUCLEOTIDE SEQUENCE [LARGE SCALE GENOMIC DNA]</scope>
    <source>
        <strain evidence="5">KCTC 42217</strain>
    </source>
</reference>
<dbReference type="InterPro" id="IPR036388">
    <property type="entry name" value="WH-like_DNA-bd_sf"/>
</dbReference>
<dbReference type="PIRSF" id="PIRSF016838">
    <property type="entry name" value="PafC"/>
    <property type="match status" value="1"/>
</dbReference>
<dbReference type="Proteomes" id="UP001597387">
    <property type="component" value="Unassembled WGS sequence"/>
</dbReference>
<evidence type="ECO:0000256" key="2">
    <source>
        <dbReference type="ARBA" id="ARBA00023163"/>
    </source>
</evidence>
<dbReference type="PROSITE" id="PS52050">
    <property type="entry name" value="WYL"/>
    <property type="match status" value="1"/>
</dbReference>
<dbReference type="InterPro" id="IPR057727">
    <property type="entry name" value="WCX_dom"/>
</dbReference>
<dbReference type="InterPro" id="IPR036390">
    <property type="entry name" value="WH_DNA-bd_sf"/>
</dbReference>
<dbReference type="PANTHER" id="PTHR34580:SF3">
    <property type="entry name" value="PROTEIN PAFB"/>
    <property type="match status" value="1"/>
</dbReference>
<dbReference type="Pfam" id="PF13280">
    <property type="entry name" value="WYL"/>
    <property type="match status" value="1"/>
</dbReference>
<dbReference type="PANTHER" id="PTHR34580">
    <property type="match status" value="1"/>
</dbReference>
<evidence type="ECO:0000259" key="3">
    <source>
        <dbReference type="PROSITE" id="PS51000"/>
    </source>
</evidence>
<evidence type="ECO:0000313" key="4">
    <source>
        <dbReference type="EMBL" id="MFD2163620.1"/>
    </source>
</evidence>
<dbReference type="EMBL" id="JBHUHZ010000002">
    <property type="protein sequence ID" value="MFD2163620.1"/>
    <property type="molecule type" value="Genomic_DNA"/>
</dbReference>
<evidence type="ECO:0000256" key="1">
    <source>
        <dbReference type="ARBA" id="ARBA00023015"/>
    </source>
</evidence>
<dbReference type="InterPro" id="IPR051534">
    <property type="entry name" value="CBASS_pafABC_assoc_protein"/>
</dbReference>
<dbReference type="Pfam" id="PF08279">
    <property type="entry name" value="HTH_11"/>
    <property type="match status" value="1"/>
</dbReference>